<proteinExistence type="predicted"/>
<gene>
    <name evidence="3" type="ORF">PCA20602_02351</name>
</gene>
<keyword evidence="4" id="KW-1185">Reference proteome</keyword>
<protein>
    <recommendedName>
        <fullName evidence="2">eCIS core domain-containing protein</fullName>
    </recommendedName>
</protein>
<evidence type="ECO:0000259" key="2">
    <source>
        <dbReference type="Pfam" id="PF13699"/>
    </source>
</evidence>
<feature type="domain" description="eCIS core" evidence="2">
    <location>
        <begin position="37"/>
        <end position="102"/>
    </location>
</feature>
<reference evidence="3 4" key="1">
    <citation type="submission" date="2019-08" db="EMBL/GenBank/DDBJ databases">
        <authorList>
            <person name="Peeters C."/>
        </authorList>
    </citation>
    <scope>NUCLEOTIDE SEQUENCE [LARGE SCALE GENOMIC DNA]</scope>
    <source>
        <strain evidence="3 4">LMG 20602</strain>
    </source>
</reference>
<organism evidence="3 4">
    <name type="scientific">Pandoraea capi</name>
    <dbReference type="NCBI Taxonomy" id="2508286"/>
    <lineage>
        <taxon>Bacteria</taxon>
        <taxon>Pseudomonadati</taxon>
        <taxon>Pseudomonadota</taxon>
        <taxon>Betaproteobacteria</taxon>
        <taxon>Burkholderiales</taxon>
        <taxon>Burkholderiaceae</taxon>
        <taxon>Pandoraea</taxon>
    </lineage>
</organism>
<evidence type="ECO:0000313" key="3">
    <source>
        <dbReference type="EMBL" id="VVE05216.1"/>
    </source>
</evidence>
<accession>A0ABY6VYS8</accession>
<dbReference type="Proteomes" id="UP000366065">
    <property type="component" value="Unassembled WGS sequence"/>
</dbReference>
<evidence type="ECO:0000313" key="4">
    <source>
        <dbReference type="Proteomes" id="UP000366065"/>
    </source>
</evidence>
<dbReference type="Pfam" id="PF13699">
    <property type="entry name" value="eCIS_core"/>
    <property type="match status" value="1"/>
</dbReference>
<evidence type="ECO:0000256" key="1">
    <source>
        <dbReference type="SAM" id="MobiDB-lite"/>
    </source>
</evidence>
<feature type="region of interest" description="Disordered" evidence="1">
    <location>
        <begin position="1"/>
        <end position="42"/>
    </location>
</feature>
<dbReference type="InterPro" id="IPR025295">
    <property type="entry name" value="eCIS_core_dom"/>
</dbReference>
<dbReference type="EMBL" id="CABPRV010000004">
    <property type="protein sequence ID" value="VVE05216.1"/>
    <property type="molecule type" value="Genomic_DNA"/>
</dbReference>
<feature type="compositionally biased region" description="Basic and acidic residues" evidence="1">
    <location>
        <begin position="1"/>
        <end position="12"/>
    </location>
</feature>
<sequence length="835" mass="91733">MADASTDRDGDKVGAMLPLQRAADTSAGPESPPEGGLPGGLKSSIELLSGFTMDDVTVHANSTKPAQRQAHAFTQDTQIHLAPGQEKHLAHEAWHVVQQKQGRVRPNAQTRNGTALNDDAGLEREADIMGERALQLRGRAGAPGSLQSARATPTVQRVNISGHQYSVEQAIAAVLDELETPSPRIDARFRPLIAQPEILREVVEDIDQRYTEKSLDGEDHFFEILEDTFETWYAWTARNRRPPPGLEVTVDPLDLPHETPLPVRQEHARQIRLQIEGINSLSVEQWLGNVLLNRMKSTDTQVSSKFATDTGKRVAQTIDGYLLKDDDLALFFMNTVLRRLEDIVSKHKEYAGNAAVQGIIRAAQTAIAVGKNVYLIFRNMNGQMYLDWLAKNGLEGGVGRNSGEGDNTWFRAKFADGIHLASANGGALERNAVLHNPDQCIGGPMAILWHGREEEAVATLQENFRRFRDEYARLANACHTQRQSVAQKRSDVENRGAYLAKVNDSNRFSALFRMPASAPKSPDTLAQELQDATLTLGTLEGQLTEISVRYRESATEYRNAILRHLGNYDVNSNLGQAWMEGRGATSRIEQVLGNVLEYVQRFGIDNVRNVRMNVRYDLASPVLGSGHLPAQPDVGAEDFVRASREAGQVSVPELSRFKREKLDTPPDPSSKQLTFHDLGHRHSDVFAAQQAMDVSLQNVRHHFGVGRAPGRGMNCLIYAVLLASGRNPTQQQVDHIRANAMDLGLVGLLDMFDLNQGGGQAVLQMIVNQIGAFTLHVVSVNPATGGFSSYETYNLGGGPVLTILHTGNHFAPLFGDPTAFQAALDPGVPRIPHTL</sequence>
<comment type="caution">
    <text evidence="3">The sequence shown here is derived from an EMBL/GenBank/DDBJ whole genome shotgun (WGS) entry which is preliminary data.</text>
</comment>
<name>A0ABY6VYS8_9BURK</name>